<dbReference type="Proteomes" id="UP001183176">
    <property type="component" value="Unassembled WGS sequence"/>
</dbReference>
<dbReference type="PROSITE" id="PS50949">
    <property type="entry name" value="HTH_GNTR"/>
    <property type="match status" value="1"/>
</dbReference>
<dbReference type="InterPro" id="IPR000524">
    <property type="entry name" value="Tscrpt_reg_HTH_GntR"/>
</dbReference>
<dbReference type="PANTHER" id="PTHR43537">
    <property type="entry name" value="TRANSCRIPTIONAL REGULATOR, GNTR FAMILY"/>
    <property type="match status" value="1"/>
</dbReference>
<evidence type="ECO:0000256" key="2">
    <source>
        <dbReference type="ARBA" id="ARBA00023125"/>
    </source>
</evidence>
<dbReference type="InterPro" id="IPR008920">
    <property type="entry name" value="TF_FadR/GntR_C"/>
</dbReference>
<dbReference type="InterPro" id="IPR036390">
    <property type="entry name" value="WH_DNA-bd_sf"/>
</dbReference>
<evidence type="ECO:0000256" key="3">
    <source>
        <dbReference type="ARBA" id="ARBA00023163"/>
    </source>
</evidence>
<evidence type="ECO:0000259" key="4">
    <source>
        <dbReference type="PROSITE" id="PS50949"/>
    </source>
</evidence>
<dbReference type="SMART" id="SM00895">
    <property type="entry name" value="FCD"/>
    <property type="match status" value="1"/>
</dbReference>
<protein>
    <submittedName>
        <fullName evidence="5">GntR family transcriptional regulator</fullName>
    </submittedName>
</protein>
<dbReference type="Gene3D" id="1.10.10.10">
    <property type="entry name" value="Winged helix-like DNA-binding domain superfamily/Winged helix DNA-binding domain"/>
    <property type="match status" value="1"/>
</dbReference>
<dbReference type="SUPFAM" id="SSF48008">
    <property type="entry name" value="GntR ligand-binding domain-like"/>
    <property type="match status" value="1"/>
</dbReference>
<keyword evidence="6" id="KW-1185">Reference proteome</keyword>
<dbReference type="RefSeq" id="WP_311423899.1">
    <property type="nucleotide sequence ID" value="NZ_JAVREH010000022.1"/>
</dbReference>
<keyword evidence="3" id="KW-0804">Transcription</keyword>
<dbReference type="Pfam" id="PF00392">
    <property type="entry name" value="GntR"/>
    <property type="match status" value="1"/>
</dbReference>
<accession>A0ABU2JDE1</accession>
<reference evidence="6" key="1">
    <citation type="submission" date="2023-07" db="EMBL/GenBank/DDBJ databases">
        <title>30 novel species of actinomycetes from the DSMZ collection.</title>
        <authorList>
            <person name="Nouioui I."/>
        </authorList>
    </citation>
    <scope>NUCLEOTIDE SEQUENCE [LARGE SCALE GENOMIC DNA]</scope>
    <source>
        <strain evidence="6">DSM 44399</strain>
    </source>
</reference>
<gene>
    <name evidence="5" type="ORF">RM423_15255</name>
</gene>
<evidence type="ECO:0000313" key="5">
    <source>
        <dbReference type="EMBL" id="MDT0262753.1"/>
    </source>
</evidence>
<proteinExistence type="predicted"/>
<dbReference type="Gene3D" id="1.20.120.530">
    <property type="entry name" value="GntR ligand-binding domain-like"/>
    <property type="match status" value="1"/>
</dbReference>
<evidence type="ECO:0000256" key="1">
    <source>
        <dbReference type="ARBA" id="ARBA00023015"/>
    </source>
</evidence>
<dbReference type="InterPro" id="IPR011711">
    <property type="entry name" value="GntR_C"/>
</dbReference>
<dbReference type="SUPFAM" id="SSF46785">
    <property type="entry name" value="Winged helix' DNA-binding domain"/>
    <property type="match status" value="1"/>
</dbReference>
<comment type="caution">
    <text evidence="5">The sequence shown here is derived from an EMBL/GenBank/DDBJ whole genome shotgun (WGS) entry which is preliminary data.</text>
</comment>
<dbReference type="PANTHER" id="PTHR43537:SF24">
    <property type="entry name" value="GLUCONATE OPERON TRANSCRIPTIONAL REPRESSOR"/>
    <property type="match status" value="1"/>
</dbReference>
<organism evidence="5 6">
    <name type="scientific">Jatrophihabitans lederbergiae</name>
    <dbReference type="NCBI Taxonomy" id="3075547"/>
    <lineage>
        <taxon>Bacteria</taxon>
        <taxon>Bacillati</taxon>
        <taxon>Actinomycetota</taxon>
        <taxon>Actinomycetes</taxon>
        <taxon>Jatrophihabitantales</taxon>
        <taxon>Jatrophihabitantaceae</taxon>
        <taxon>Jatrophihabitans</taxon>
    </lineage>
</organism>
<keyword evidence="2" id="KW-0238">DNA-binding</keyword>
<dbReference type="InterPro" id="IPR036388">
    <property type="entry name" value="WH-like_DNA-bd_sf"/>
</dbReference>
<sequence>MDQITTASPKKLAGRHRQLSESVAEQIRESIMVGEYKAGYLRTEWLADTLGVSQTPVREALMILHAEGTVQWEPRRGFRLVPFTRQDVKDLYGVQAHIAGELAARAAEAIDTPAVDRLEALQGDLQVAADAGDAERVDRLNHEIHRSINTASGSAKLTTLLQQTVRYVPLGFFAQIEGWADASAHDHAPILEALRSGDSQACRHAMEEHIHHIGRLLLEHLSARGVFDV</sequence>
<name>A0ABU2JDE1_9ACTN</name>
<dbReference type="SMART" id="SM00345">
    <property type="entry name" value="HTH_GNTR"/>
    <property type="match status" value="1"/>
</dbReference>
<evidence type="ECO:0000313" key="6">
    <source>
        <dbReference type="Proteomes" id="UP001183176"/>
    </source>
</evidence>
<keyword evidence="1" id="KW-0805">Transcription regulation</keyword>
<dbReference type="Pfam" id="PF07729">
    <property type="entry name" value="FCD"/>
    <property type="match status" value="1"/>
</dbReference>
<feature type="domain" description="HTH gntR-type" evidence="4">
    <location>
        <begin position="17"/>
        <end position="83"/>
    </location>
</feature>
<dbReference type="EMBL" id="JAVREH010000022">
    <property type="protein sequence ID" value="MDT0262753.1"/>
    <property type="molecule type" value="Genomic_DNA"/>
</dbReference>